<organism evidence="3 4">
    <name type="scientific">Actinokineospora auranticolor</name>
    <dbReference type="NCBI Taxonomy" id="155976"/>
    <lineage>
        <taxon>Bacteria</taxon>
        <taxon>Bacillati</taxon>
        <taxon>Actinomycetota</taxon>
        <taxon>Actinomycetes</taxon>
        <taxon>Pseudonocardiales</taxon>
        <taxon>Pseudonocardiaceae</taxon>
        <taxon>Actinokineospora</taxon>
    </lineage>
</organism>
<reference evidence="3 4" key="1">
    <citation type="submission" date="2018-02" db="EMBL/GenBank/DDBJ databases">
        <title>Genomic Encyclopedia of Archaeal and Bacterial Type Strains, Phase II (KMG-II): from individual species to whole genera.</title>
        <authorList>
            <person name="Goeker M."/>
        </authorList>
    </citation>
    <scope>NUCLEOTIDE SEQUENCE [LARGE SCALE GENOMIC DNA]</scope>
    <source>
        <strain evidence="3 4">YU 961-1</strain>
    </source>
</reference>
<accession>A0A2S6GGH0</accession>
<keyword evidence="2" id="KW-1133">Transmembrane helix</keyword>
<feature type="transmembrane region" description="Helical" evidence="2">
    <location>
        <begin position="43"/>
        <end position="65"/>
    </location>
</feature>
<dbReference type="EMBL" id="PTIX01000021">
    <property type="protein sequence ID" value="PPK64236.1"/>
    <property type="molecule type" value="Genomic_DNA"/>
</dbReference>
<proteinExistence type="predicted"/>
<feature type="transmembrane region" description="Helical" evidence="2">
    <location>
        <begin position="12"/>
        <end position="31"/>
    </location>
</feature>
<feature type="region of interest" description="Disordered" evidence="1">
    <location>
        <begin position="75"/>
        <end position="117"/>
    </location>
</feature>
<evidence type="ECO:0000256" key="2">
    <source>
        <dbReference type="SAM" id="Phobius"/>
    </source>
</evidence>
<name>A0A2S6GGH0_9PSEU</name>
<keyword evidence="4" id="KW-1185">Reference proteome</keyword>
<evidence type="ECO:0000313" key="4">
    <source>
        <dbReference type="Proteomes" id="UP000239203"/>
    </source>
</evidence>
<evidence type="ECO:0000313" key="3">
    <source>
        <dbReference type="EMBL" id="PPK64236.1"/>
    </source>
</evidence>
<comment type="caution">
    <text evidence="3">The sequence shown here is derived from an EMBL/GenBank/DDBJ whole genome shotgun (WGS) entry which is preliminary data.</text>
</comment>
<keyword evidence="2" id="KW-0812">Transmembrane</keyword>
<keyword evidence="2" id="KW-0472">Membrane</keyword>
<sequence length="117" mass="12342">MTGRSPHRTVAAVCYCTAAGLVAVALAVLARRLVGPENWGVPLGIGLAAVVLAGLAGDRVIAVLAPIRERSPFPMTFPLEPPNHLADQTDRRGRGDHAGKNPGQPWHVSLSEETGRH</sequence>
<gene>
    <name evidence="3" type="ORF">CLV40_121100</name>
</gene>
<dbReference type="Proteomes" id="UP000239203">
    <property type="component" value="Unassembled WGS sequence"/>
</dbReference>
<feature type="compositionally biased region" description="Basic and acidic residues" evidence="1">
    <location>
        <begin position="87"/>
        <end position="99"/>
    </location>
</feature>
<dbReference type="AlphaFoldDB" id="A0A2S6GGH0"/>
<evidence type="ECO:0000256" key="1">
    <source>
        <dbReference type="SAM" id="MobiDB-lite"/>
    </source>
</evidence>
<protein>
    <submittedName>
        <fullName evidence="3">Uncharacterized protein</fullName>
    </submittedName>
</protein>